<feature type="disulfide bond" evidence="21">
    <location>
        <begin position="33"/>
        <end position="110"/>
    </location>
</feature>
<keyword evidence="7 22" id="KW-0575">Peroxidase</keyword>
<keyword evidence="12 22" id="KW-0560">Oxidoreductase</keyword>
<dbReference type="PROSITE" id="PS50873">
    <property type="entry name" value="PEROXIDASE_4"/>
    <property type="match status" value="1"/>
</dbReference>
<evidence type="ECO:0000256" key="7">
    <source>
        <dbReference type="ARBA" id="ARBA00022559"/>
    </source>
</evidence>
<dbReference type="Gene3D" id="1.10.420.10">
    <property type="entry name" value="Peroxidase, domain 2"/>
    <property type="match status" value="1"/>
</dbReference>
<dbReference type="PRINTS" id="PR00461">
    <property type="entry name" value="PLPEROXIDASE"/>
</dbReference>
<feature type="domain" description="Plant heme peroxidase family profile" evidence="23">
    <location>
        <begin position="23"/>
        <end position="324"/>
    </location>
</feature>
<feature type="binding site" description="axial binding residue" evidence="19">
    <location>
        <position position="187"/>
    </location>
    <ligand>
        <name>heme b</name>
        <dbReference type="ChEBI" id="CHEBI:60344"/>
    </ligand>
    <ligandPart>
        <name>Fe</name>
        <dbReference type="ChEBI" id="CHEBI:18248"/>
    </ligandPart>
</feature>
<feature type="binding site" evidence="19">
    <location>
        <position position="70"/>
    </location>
    <ligand>
        <name>Ca(2+)</name>
        <dbReference type="ChEBI" id="CHEBI:29108"/>
        <label>1</label>
    </ligand>
</feature>
<evidence type="ECO:0000256" key="9">
    <source>
        <dbReference type="ARBA" id="ARBA00022723"/>
    </source>
</evidence>
<comment type="similarity">
    <text evidence="22">Belongs to the peroxidase family. Classical plant (class III) peroxidase subfamily.</text>
</comment>
<evidence type="ECO:0000256" key="19">
    <source>
        <dbReference type="PIRSR" id="PIRSR600823-3"/>
    </source>
</evidence>
<evidence type="ECO:0000256" key="17">
    <source>
        <dbReference type="PIRSR" id="PIRSR600823-1"/>
    </source>
</evidence>
<comment type="cofactor">
    <cofactor evidence="19 22">
        <name>Ca(2+)</name>
        <dbReference type="ChEBI" id="CHEBI:29108"/>
    </cofactor>
    <text evidence="19 22">Binds 2 calcium ions per subunit.</text>
</comment>
<keyword evidence="14 21" id="KW-1015">Disulfide bond</keyword>
<comment type="subcellular location">
    <subcellularLocation>
        <location evidence="3 22">Secreted</location>
    </subcellularLocation>
</comment>
<feature type="disulfide bond" evidence="21">
    <location>
        <begin position="66"/>
        <end position="71"/>
    </location>
</feature>
<evidence type="ECO:0000256" key="1">
    <source>
        <dbReference type="ARBA" id="ARBA00000189"/>
    </source>
</evidence>
<name>A0AAV1DAD7_OLDCO</name>
<evidence type="ECO:0000256" key="10">
    <source>
        <dbReference type="ARBA" id="ARBA00022729"/>
    </source>
</evidence>
<dbReference type="InterPro" id="IPR033905">
    <property type="entry name" value="Secretory_peroxidase"/>
</dbReference>
<keyword evidence="10 22" id="KW-0732">Signal</keyword>
<accession>A0AAV1DAD7</accession>
<feature type="binding site" evidence="19">
    <location>
        <position position="84"/>
    </location>
    <ligand>
        <name>Ca(2+)</name>
        <dbReference type="ChEBI" id="CHEBI:29108"/>
        <label>1</label>
    </ligand>
</feature>
<dbReference type="PROSITE" id="PS00436">
    <property type="entry name" value="PEROXIDASE_2"/>
    <property type="match status" value="1"/>
</dbReference>
<dbReference type="InterPro" id="IPR019793">
    <property type="entry name" value="Peroxidases_heam-ligand_BS"/>
</dbReference>
<dbReference type="GO" id="GO:0042744">
    <property type="term" value="P:hydrogen peroxide catabolic process"/>
    <property type="evidence" value="ECO:0007669"/>
    <property type="project" value="UniProtKB-KW"/>
</dbReference>
<dbReference type="Pfam" id="PF00141">
    <property type="entry name" value="peroxidase"/>
    <property type="match status" value="1"/>
</dbReference>
<dbReference type="PROSITE" id="PS00435">
    <property type="entry name" value="PEROXIDASE_1"/>
    <property type="match status" value="1"/>
</dbReference>
<keyword evidence="9 19" id="KW-0479">Metal-binding</keyword>
<dbReference type="CDD" id="cd00693">
    <property type="entry name" value="secretory_peroxidase"/>
    <property type="match status" value="1"/>
</dbReference>
<dbReference type="Proteomes" id="UP001161247">
    <property type="component" value="Chromosome 4"/>
</dbReference>
<feature type="binding site" evidence="19">
    <location>
        <position position="65"/>
    </location>
    <ligand>
        <name>Ca(2+)</name>
        <dbReference type="ChEBI" id="CHEBI:29108"/>
        <label>1</label>
    </ligand>
</feature>
<keyword evidence="8 22" id="KW-0349">Heme</keyword>
<keyword evidence="25" id="KW-1185">Reference proteome</keyword>
<evidence type="ECO:0000256" key="12">
    <source>
        <dbReference type="ARBA" id="ARBA00023002"/>
    </source>
</evidence>
<dbReference type="EC" id="1.11.1.7" evidence="5 22"/>
<keyword evidence="11 19" id="KW-0106">Calcium</keyword>
<evidence type="ECO:0000259" key="23">
    <source>
        <dbReference type="PROSITE" id="PS50873"/>
    </source>
</evidence>
<reference evidence="24" key="1">
    <citation type="submission" date="2023-03" db="EMBL/GenBank/DDBJ databases">
        <authorList>
            <person name="Julca I."/>
        </authorList>
    </citation>
    <scope>NUCLEOTIDE SEQUENCE</scope>
</reference>
<dbReference type="FunFam" id="1.10.420.10:FF:000010">
    <property type="entry name" value="Peroxidase"/>
    <property type="match status" value="1"/>
</dbReference>
<evidence type="ECO:0000256" key="6">
    <source>
        <dbReference type="ARBA" id="ARBA00022525"/>
    </source>
</evidence>
<keyword evidence="13 19" id="KW-0408">Iron</keyword>
<dbReference type="PRINTS" id="PR00458">
    <property type="entry name" value="PEROXIDASE"/>
</dbReference>
<evidence type="ECO:0000256" key="14">
    <source>
        <dbReference type="ARBA" id="ARBA00023157"/>
    </source>
</evidence>
<evidence type="ECO:0000256" key="16">
    <source>
        <dbReference type="ARBA" id="ARBA00023324"/>
    </source>
</evidence>
<sequence>MVLLVPNLFILIFFCMVGVSQAQLRTGFYVDSCPDAENIVRQVVRDAISADKNQAARLLRMHFHDCFVEGCEGSILIDNGSNPEKGAFGHQGVGGFEVIEKAKAELEAACPRVVSCADIVALAARDAIVLSNGPSYEVETGRRDGLVSEVSLADDMPDVDDSIDVLKTKFRKKGLTDKDLVVLSAAHTIGTAACFFMTNRLYKFTPNGGSDPSINPQILPELTKTCPNGGDVDTRLPMDRGSEDTFDNHILDNIRSGAAVLRSDAQLYQDASTRAVVDSYFSLFAPMFGPSFEDDFANAMVKLGRIGVKTGSQGTIRRVCANFD</sequence>
<evidence type="ECO:0000256" key="2">
    <source>
        <dbReference type="ARBA" id="ARBA00002322"/>
    </source>
</evidence>
<keyword evidence="15" id="KW-0325">Glycoprotein</keyword>
<evidence type="ECO:0000313" key="24">
    <source>
        <dbReference type="EMBL" id="CAI9103959.1"/>
    </source>
</evidence>
<dbReference type="PANTHER" id="PTHR31235">
    <property type="entry name" value="PEROXIDASE 25-RELATED"/>
    <property type="match status" value="1"/>
</dbReference>
<evidence type="ECO:0000256" key="21">
    <source>
        <dbReference type="PIRSR" id="PIRSR600823-5"/>
    </source>
</evidence>
<comment type="function">
    <text evidence="2">Removal of H(2)O(2), oxidation of toxic reductants, biosynthesis and degradation of lignin, suberization, auxin catabolism, response to environmental stresses such as wounding, pathogen attack and oxidative stress. These functions might be dependent on each isozyme/isoform in each plant tissue.</text>
</comment>
<evidence type="ECO:0000256" key="18">
    <source>
        <dbReference type="PIRSR" id="PIRSR600823-2"/>
    </source>
</evidence>
<feature type="binding site" evidence="19">
    <location>
        <position position="188"/>
    </location>
    <ligand>
        <name>Ca(2+)</name>
        <dbReference type="ChEBI" id="CHEBI:29108"/>
        <label>2</label>
    </ligand>
</feature>
<feature type="chain" id="PRO_5043110888" description="Peroxidase" evidence="22">
    <location>
        <begin position="23"/>
        <end position="324"/>
    </location>
</feature>
<gene>
    <name evidence="24" type="ORF">OLC1_LOCUS12996</name>
</gene>
<dbReference type="AlphaFoldDB" id="A0AAV1DAD7"/>
<dbReference type="SUPFAM" id="SSF48113">
    <property type="entry name" value="Heme-dependent peroxidases"/>
    <property type="match status" value="1"/>
</dbReference>
<dbReference type="GO" id="GO:0020037">
    <property type="term" value="F:heme binding"/>
    <property type="evidence" value="ECO:0007669"/>
    <property type="project" value="UniProtKB-UniRule"/>
</dbReference>
<comment type="cofactor">
    <cofactor evidence="19 22">
        <name>heme b</name>
        <dbReference type="ChEBI" id="CHEBI:60344"/>
    </cofactor>
    <text evidence="19 22">Binds 1 heme b (iron(II)-protoporphyrin IX) group per subunit.</text>
</comment>
<dbReference type="GO" id="GO:0006979">
    <property type="term" value="P:response to oxidative stress"/>
    <property type="evidence" value="ECO:0007669"/>
    <property type="project" value="UniProtKB-UniRule"/>
</dbReference>
<evidence type="ECO:0000256" key="5">
    <source>
        <dbReference type="ARBA" id="ARBA00012313"/>
    </source>
</evidence>
<keyword evidence="6 22" id="KW-0964">Secreted</keyword>
<evidence type="ECO:0000256" key="3">
    <source>
        <dbReference type="ARBA" id="ARBA00004613"/>
    </source>
</evidence>
<feature type="disulfide bond" evidence="21">
    <location>
        <begin position="194"/>
        <end position="226"/>
    </location>
</feature>
<comment type="similarity">
    <text evidence="4">Belongs to the peroxidase family. Ascorbate peroxidase subfamily.</text>
</comment>
<feature type="site" description="Transition state stabilizer" evidence="20">
    <location>
        <position position="60"/>
    </location>
</feature>
<feature type="signal peptide" evidence="22">
    <location>
        <begin position="1"/>
        <end position="22"/>
    </location>
</feature>
<dbReference type="InterPro" id="IPR019794">
    <property type="entry name" value="Peroxidases_AS"/>
</dbReference>
<feature type="binding site" evidence="19">
    <location>
        <position position="247"/>
    </location>
    <ligand>
        <name>Ca(2+)</name>
        <dbReference type="ChEBI" id="CHEBI:29108"/>
        <label>2</label>
    </ligand>
</feature>
<dbReference type="GO" id="GO:0140825">
    <property type="term" value="F:lactoperoxidase activity"/>
    <property type="evidence" value="ECO:0007669"/>
    <property type="project" value="UniProtKB-EC"/>
</dbReference>
<feature type="binding site" evidence="18">
    <location>
        <position position="157"/>
    </location>
    <ligand>
        <name>substrate</name>
    </ligand>
</feature>
<protein>
    <recommendedName>
        <fullName evidence="5 22">Peroxidase</fullName>
        <ecNumber evidence="5 22">1.11.1.7</ecNumber>
    </recommendedName>
</protein>
<evidence type="ECO:0000256" key="22">
    <source>
        <dbReference type="RuleBase" id="RU362060"/>
    </source>
</evidence>
<proteinExistence type="inferred from homology"/>
<feature type="active site" description="Proton acceptor" evidence="17">
    <location>
        <position position="64"/>
    </location>
</feature>
<feature type="binding site" evidence="19">
    <location>
        <position position="68"/>
    </location>
    <ligand>
        <name>Ca(2+)</name>
        <dbReference type="ChEBI" id="CHEBI:29108"/>
        <label>1</label>
    </ligand>
</feature>
<evidence type="ECO:0000256" key="11">
    <source>
        <dbReference type="ARBA" id="ARBA00022837"/>
    </source>
</evidence>
<dbReference type="InterPro" id="IPR000823">
    <property type="entry name" value="Peroxidase_pln"/>
</dbReference>
<keyword evidence="16 22" id="KW-0376">Hydrogen peroxide</keyword>
<feature type="disulfide bond" evidence="21">
    <location>
        <begin position="116"/>
        <end position="320"/>
    </location>
</feature>
<evidence type="ECO:0000256" key="13">
    <source>
        <dbReference type="ARBA" id="ARBA00023004"/>
    </source>
</evidence>
<feature type="binding site" evidence="19">
    <location>
        <position position="239"/>
    </location>
    <ligand>
        <name>Ca(2+)</name>
        <dbReference type="ChEBI" id="CHEBI:29108"/>
        <label>2</label>
    </ligand>
</feature>
<dbReference type="InterPro" id="IPR010255">
    <property type="entry name" value="Haem_peroxidase_sf"/>
</dbReference>
<dbReference type="Gene3D" id="1.10.520.10">
    <property type="match status" value="1"/>
</dbReference>
<organism evidence="24 25">
    <name type="scientific">Oldenlandia corymbosa var. corymbosa</name>
    <dbReference type="NCBI Taxonomy" id="529605"/>
    <lineage>
        <taxon>Eukaryota</taxon>
        <taxon>Viridiplantae</taxon>
        <taxon>Streptophyta</taxon>
        <taxon>Embryophyta</taxon>
        <taxon>Tracheophyta</taxon>
        <taxon>Spermatophyta</taxon>
        <taxon>Magnoliopsida</taxon>
        <taxon>eudicotyledons</taxon>
        <taxon>Gunneridae</taxon>
        <taxon>Pentapetalae</taxon>
        <taxon>asterids</taxon>
        <taxon>lamiids</taxon>
        <taxon>Gentianales</taxon>
        <taxon>Rubiaceae</taxon>
        <taxon>Rubioideae</taxon>
        <taxon>Spermacoceae</taxon>
        <taxon>Hedyotis-Oldenlandia complex</taxon>
        <taxon>Oldenlandia</taxon>
    </lineage>
</organism>
<comment type="catalytic activity">
    <reaction evidence="1 22">
        <text>2 a phenolic donor + H2O2 = 2 a phenolic radical donor + 2 H2O</text>
        <dbReference type="Rhea" id="RHEA:56136"/>
        <dbReference type="ChEBI" id="CHEBI:15377"/>
        <dbReference type="ChEBI" id="CHEBI:16240"/>
        <dbReference type="ChEBI" id="CHEBI:139520"/>
        <dbReference type="ChEBI" id="CHEBI:139521"/>
        <dbReference type="EC" id="1.11.1.7"/>
    </reaction>
</comment>
<dbReference type="InterPro" id="IPR002016">
    <property type="entry name" value="Haem_peroxidase"/>
</dbReference>
<evidence type="ECO:0000256" key="4">
    <source>
        <dbReference type="ARBA" id="ARBA00006873"/>
    </source>
</evidence>
<feature type="binding site" evidence="19">
    <location>
        <position position="74"/>
    </location>
    <ligand>
        <name>Ca(2+)</name>
        <dbReference type="ChEBI" id="CHEBI:29108"/>
        <label>1</label>
    </ligand>
</feature>
<dbReference type="GO" id="GO:0005576">
    <property type="term" value="C:extracellular region"/>
    <property type="evidence" value="ECO:0007669"/>
    <property type="project" value="UniProtKB-SubCell"/>
</dbReference>
<evidence type="ECO:0000256" key="15">
    <source>
        <dbReference type="ARBA" id="ARBA00023180"/>
    </source>
</evidence>
<evidence type="ECO:0000313" key="25">
    <source>
        <dbReference type="Proteomes" id="UP001161247"/>
    </source>
</evidence>
<dbReference type="GO" id="GO:0046872">
    <property type="term" value="F:metal ion binding"/>
    <property type="evidence" value="ECO:0007669"/>
    <property type="project" value="UniProtKB-UniRule"/>
</dbReference>
<dbReference type="FunFam" id="1.10.520.10:FF:000006">
    <property type="entry name" value="Peroxidase"/>
    <property type="match status" value="1"/>
</dbReference>
<evidence type="ECO:0000256" key="20">
    <source>
        <dbReference type="PIRSR" id="PIRSR600823-4"/>
    </source>
</evidence>
<evidence type="ECO:0000256" key="8">
    <source>
        <dbReference type="ARBA" id="ARBA00022617"/>
    </source>
</evidence>
<dbReference type="EMBL" id="OX459121">
    <property type="protein sequence ID" value="CAI9103959.1"/>
    <property type="molecule type" value="Genomic_DNA"/>
</dbReference>